<name>A0AAV7RXP9_PLEWA</name>
<accession>A0AAV7RXP9</accession>
<comment type="caution">
    <text evidence="1">The sequence shown here is derived from an EMBL/GenBank/DDBJ whole genome shotgun (WGS) entry which is preliminary data.</text>
</comment>
<gene>
    <name evidence="1" type="ORF">NDU88_008342</name>
</gene>
<evidence type="ECO:0000313" key="2">
    <source>
        <dbReference type="Proteomes" id="UP001066276"/>
    </source>
</evidence>
<protein>
    <submittedName>
        <fullName evidence="1">Uncharacterized protein</fullName>
    </submittedName>
</protein>
<dbReference type="Proteomes" id="UP001066276">
    <property type="component" value="Chromosome 5"/>
</dbReference>
<keyword evidence="2" id="KW-1185">Reference proteome</keyword>
<evidence type="ECO:0000313" key="1">
    <source>
        <dbReference type="EMBL" id="KAJ1155613.1"/>
    </source>
</evidence>
<dbReference type="AlphaFoldDB" id="A0AAV7RXP9"/>
<sequence length="73" mass="8028">MLRYARTPGDFISVSRDAAVTTLAIHTFYPAARPLRRLHLAYGITQRDLPARLGLQTDPAIDPVPTVLTEVGI</sequence>
<proteinExistence type="predicted"/>
<organism evidence="1 2">
    <name type="scientific">Pleurodeles waltl</name>
    <name type="common">Iberian ribbed newt</name>
    <dbReference type="NCBI Taxonomy" id="8319"/>
    <lineage>
        <taxon>Eukaryota</taxon>
        <taxon>Metazoa</taxon>
        <taxon>Chordata</taxon>
        <taxon>Craniata</taxon>
        <taxon>Vertebrata</taxon>
        <taxon>Euteleostomi</taxon>
        <taxon>Amphibia</taxon>
        <taxon>Batrachia</taxon>
        <taxon>Caudata</taxon>
        <taxon>Salamandroidea</taxon>
        <taxon>Salamandridae</taxon>
        <taxon>Pleurodelinae</taxon>
        <taxon>Pleurodeles</taxon>
    </lineage>
</organism>
<reference evidence="1" key="1">
    <citation type="journal article" date="2022" name="bioRxiv">
        <title>Sequencing and chromosome-scale assembly of the giantPleurodeles waltlgenome.</title>
        <authorList>
            <person name="Brown T."/>
            <person name="Elewa A."/>
            <person name="Iarovenko S."/>
            <person name="Subramanian E."/>
            <person name="Araus A.J."/>
            <person name="Petzold A."/>
            <person name="Susuki M."/>
            <person name="Suzuki K.-i.T."/>
            <person name="Hayashi T."/>
            <person name="Toyoda A."/>
            <person name="Oliveira C."/>
            <person name="Osipova E."/>
            <person name="Leigh N.D."/>
            <person name="Simon A."/>
            <person name="Yun M.H."/>
        </authorList>
    </citation>
    <scope>NUCLEOTIDE SEQUENCE</scope>
    <source>
        <strain evidence="1">20211129_DDA</strain>
        <tissue evidence="1">Liver</tissue>
    </source>
</reference>
<dbReference type="EMBL" id="JANPWB010000009">
    <property type="protein sequence ID" value="KAJ1155613.1"/>
    <property type="molecule type" value="Genomic_DNA"/>
</dbReference>